<keyword evidence="3" id="KW-1185">Reference proteome</keyword>
<gene>
    <name evidence="2" type="ORF">SSIM_10250</name>
</gene>
<dbReference type="GO" id="GO:0050044">
    <property type="term" value="F:galactose-6-phosphate isomerase activity"/>
    <property type="evidence" value="ECO:0007669"/>
    <property type="project" value="UniProtKB-EC"/>
</dbReference>
<dbReference type="NCBIfam" id="NF006381">
    <property type="entry name" value="PRK08622.1"/>
    <property type="match status" value="1"/>
</dbReference>
<dbReference type="RefSeq" id="WP_002480481.1">
    <property type="nucleotide sequence ID" value="NZ_AXDY01000009.1"/>
</dbReference>
<dbReference type="NCBIfam" id="TIGR00689">
    <property type="entry name" value="rpiB_lacA_lacB"/>
    <property type="match status" value="1"/>
</dbReference>
<keyword evidence="2" id="KW-0413">Isomerase</keyword>
<dbReference type="Pfam" id="PF02502">
    <property type="entry name" value="LacAB_rpiB"/>
    <property type="match status" value="1"/>
</dbReference>
<proteinExistence type="inferred from homology"/>
<dbReference type="PANTHER" id="PTHR30345">
    <property type="entry name" value="RIBOSE-5-PHOSPHATE ISOMERASE B"/>
    <property type="match status" value="1"/>
</dbReference>
<dbReference type="PIRSF" id="PIRSF005384">
    <property type="entry name" value="RpiB_LacA_B"/>
    <property type="match status" value="1"/>
</dbReference>
<dbReference type="PANTHER" id="PTHR30345:SF0">
    <property type="entry name" value="DNA DAMAGE-REPAIR_TOLERATION PROTEIN DRT102"/>
    <property type="match status" value="1"/>
</dbReference>
<reference evidence="2 3" key="1">
    <citation type="journal article" date="2013" name="Genome Announc.">
        <title>Draft Genome Sequence of Staphylococcus simulans UMC-CNS-990, Isolated from a Case of Chronic Bovine Mastitis.</title>
        <authorList>
            <person name="Calcutt M.J."/>
            <person name="Foecking M.F."/>
            <person name="Hsieh H.Y."/>
            <person name="Perry J."/>
            <person name="Stewart G.C."/>
            <person name="Middleton J.R."/>
        </authorList>
    </citation>
    <scope>NUCLEOTIDE SEQUENCE [LARGE SCALE GENOMIC DNA]</scope>
    <source>
        <strain evidence="2 3">UMC-CNS-990</strain>
    </source>
</reference>
<dbReference type="InterPro" id="IPR003500">
    <property type="entry name" value="RpiB_LacA_LacB"/>
</dbReference>
<dbReference type="InterPro" id="IPR036569">
    <property type="entry name" value="RpiB_LacA_LacB_sf"/>
</dbReference>
<dbReference type="EC" id="5.3.1.26" evidence="2"/>
<accession>A0ABN0PB46</accession>
<evidence type="ECO:0000256" key="1">
    <source>
        <dbReference type="ARBA" id="ARBA00008754"/>
    </source>
</evidence>
<protein>
    <submittedName>
        <fullName evidence="2">Galactose-6-phosphate isomerase</fullName>
        <ecNumber evidence="2">5.3.1.26</ecNumber>
    </submittedName>
</protein>
<dbReference type="SUPFAM" id="SSF89623">
    <property type="entry name" value="Ribose/Galactose isomerase RpiB/AlsB"/>
    <property type="match status" value="1"/>
</dbReference>
<evidence type="ECO:0000313" key="3">
    <source>
        <dbReference type="Proteomes" id="UP000017131"/>
    </source>
</evidence>
<evidence type="ECO:0000313" key="2">
    <source>
        <dbReference type="EMBL" id="ERS92863.1"/>
    </source>
</evidence>
<comment type="similarity">
    <text evidence="1">Belongs to the LacAB/RpiB family.</text>
</comment>
<dbReference type="GeneID" id="77332041"/>
<name>A0ABN0PB46_STASI</name>
<dbReference type="Gene3D" id="3.40.1400.10">
    <property type="entry name" value="Sugar-phosphate isomerase, RpiB/LacA/LacB"/>
    <property type="match status" value="1"/>
</dbReference>
<dbReference type="EMBL" id="AXDY01000009">
    <property type="protein sequence ID" value="ERS92863.1"/>
    <property type="molecule type" value="Genomic_DNA"/>
</dbReference>
<dbReference type="Proteomes" id="UP000017131">
    <property type="component" value="Unassembled WGS sequence"/>
</dbReference>
<comment type="caution">
    <text evidence="2">The sequence shown here is derived from an EMBL/GenBank/DDBJ whole genome shotgun (WGS) entry which is preliminary data.</text>
</comment>
<sequence>MKIAIGCDHIVTNIKAEVATYLKNNGHEVIDVGTYDYVRTHYPIYGTRIGHLVATGEVDFGVALCGTGVGISASATKVPGTRVALVRDATSARLARSEYNCNVIAAGGMVTGVDLIKNIVDTFAETEYEPTPEKEAIIKAMDETLKPEDVHYTPDMFDDFLTKWNNGEYHD</sequence>
<organism evidence="2 3">
    <name type="scientific">Staphylococcus simulans UMC-CNS-990</name>
    <dbReference type="NCBI Taxonomy" id="1405498"/>
    <lineage>
        <taxon>Bacteria</taxon>
        <taxon>Bacillati</taxon>
        <taxon>Bacillota</taxon>
        <taxon>Bacilli</taxon>
        <taxon>Bacillales</taxon>
        <taxon>Staphylococcaceae</taxon>
        <taxon>Staphylococcus</taxon>
    </lineage>
</organism>